<dbReference type="AlphaFoldDB" id="A0A0A2KJP0"/>
<reference evidence="1 2" key="1">
    <citation type="journal article" date="2015" name="Mol. Plant Microbe Interact.">
        <title>Genome, transcriptome, and functional analyses of Penicillium expansum provide new insights into secondary metabolism and pathogenicity.</title>
        <authorList>
            <person name="Ballester A.R."/>
            <person name="Marcet-Houben M."/>
            <person name="Levin E."/>
            <person name="Sela N."/>
            <person name="Selma-Lazaro C."/>
            <person name="Carmona L."/>
            <person name="Wisniewski M."/>
            <person name="Droby S."/>
            <person name="Gonzalez-Candelas L."/>
            <person name="Gabaldon T."/>
        </authorList>
    </citation>
    <scope>NUCLEOTIDE SEQUENCE [LARGE SCALE GENOMIC DNA]</scope>
    <source>
        <strain evidence="1 2">PHI-1</strain>
    </source>
</reference>
<dbReference type="HOGENOM" id="CLU_1390664_0_0_1"/>
<evidence type="ECO:0000313" key="2">
    <source>
        <dbReference type="Proteomes" id="UP000030104"/>
    </source>
</evidence>
<gene>
    <name evidence="1" type="ORF">PITC_053200</name>
</gene>
<dbReference type="Pfam" id="PF14269">
    <property type="entry name" value="Arylsulfotran_2"/>
    <property type="match status" value="1"/>
</dbReference>
<dbReference type="OrthoDB" id="5427350at2759"/>
<keyword evidence="2" id="KW-1185">Reference proteome</keyword>
<dbReference type="PANTHER" id="PTHR35340">
    <property type="entry name" value="PQQ ENZYME REPEAT PROTEIN-RELATED"/>
    <property type="match status" value="1"/>
</dbReference>
<proteinExistence type="predicted"/>
<dbReference type="InterPro" id="IPR039535">
    <property type="entry name" value="ASST-like"/>
</dbReference>
<comment type="caution">
    <text evidence="1">The sequence shown here is derived from an EMBL/GenBank/DDBJ whole genome shotgun (WGS) entry which is preliminary data.</text>
</comment>
<dbReference type="STRING" id="40296.A0A0A2KJP0"/>
<name>A0A0A2KJP0_PENIT</name>
<dbReference type="PhylomeDB" id="A0A0A2KJP0"/>
<dbReference type="Proteomes" id="UP000030104">
    <property type="component" value="Unassembled WGS sequence"/>
</dbReference>
<protein>
    <submittedName>
        <fullName evidence="1">Uncharacterized protein</fullName>
    </submittedName>
</protein>
<dbReference type="EMBL" id="JQGA01001240">
    <property type="protein sequence ID" value="KGO68032.1"/>
    <property type="molecule type" value="Genomic_DNA"/>
</dbReference>
<dbReference type="PANTHER" id="PTHR35340:SF8">
    <property type="entry name" value="ASST-DOMAIN-CONTAINING PROTEIN"/>
    <property type="match status" value="1"/>
</dbReference>
<evidence type="ECO:0000313" key="1">
    <source>
        <dbReference type="EMBL" id="KGO68032.1"/>
    </source>
</evidence>
<accession>A0A0A2KJP0</accession>
<organism evidence="1 2">
    <name type="scientific">Penicillium italicum</name>
    <name type="common">Blue mold</name>
    <dbReference type="NCBI Taxonomy" id="40296"/>
    <lineage>
        <taxon>Eukaryota</taxon>
        <taxon>Fungi</taxon>
        <taxon>Dikarya</taxon>
        <taxon>Ascomycota</taxon>
        <taxon>Pezizomycotina</taxon>
        <taxon>Eurotiomycetes</taxon>
        <taxon>Eurotiomycetidae</taxon>
        <taxon>Eurotiales</taxon>
        <taxon>Aspergillaceae</taxon>
        <taxon>Penicillium</taxon>
    </lineage>
</organism>
<sequence length="196" mass="21931">MDILPFPGTHGFYMHEPHILDSGKTFVACVYGSLPVKLEEFGRPAEETWIVTGDLDNIAIQESNKFSASNAPATGPLGWDYARANAVDKNPAGDYIVSMRFIDTIYGDFDQKFTFSKQHGAKFVSSKNYIYMISLLNNTSDEDSNDEDVSSILHIELDTLSVTARVIKRVKRPDGKLTRLRGNTYILPNIIFVGWS</sequence>
<dbReference type="InterPro" id="IPR053143">
    <property type="entry name" value="Arylsulfate_ST"/>
</dbReference>